<name>A0ABT7AH42_9HYPH</name>
<organism evidence="1 2">
    <name type="scientific">Chelatococcus albus</name>
    <dbReference type="NCBI Taxonomy" id="3047466"/>
    <lineage>
        <taxon>Bacteria</taxon>
        <taxon>Pseudomonadati</taxon>
        <taxon>Pseudomonadota</taxon>
        <taxon>Alphaproteobacteria</taxon>
        <taxon>Hyphomicrobiales</taxon>
        <taxon>Chelatococcaceae</taxon>
        <taxon>Chelatococcus</taxon>
    </lineage>
</organism>
<keyword evidence="2" id="KW-1185">Reference proteome</keyword>
<evidence type="ECO:0000313" key="2">
    <source>
        <dbReference type="Proteomes" id="UP001321492"/>
    </source>
</evidence>
<protein>
    <submittedName>
        <fullName evidence="1">DUF2948 family protein</fullName>
    </submittedName>
</protein>
<proteinExistence type="predicted"/>
<sequence>MELLRLIALDSQDLGVISAHLQDAVVRADDLVYVPRQRRFLLALRRFDWEAPEGEPPRRRLAALHFERVSAVRRLGIDPGREDQVLNLLAITFEETDAPSGTLTLVFSGGAAVRLDVECIEAQLKDLGPAWEAAGRPAHPSTDKDD</sequence>
<reference evidence="1 2" key="1">
    <citation type="submission" date="2023-05" db="EMBL/GenBank/DDBJ databases">
        <title>Chelatococcus sp. nov., a moderately thermophilic bacterium isolated from hot spring microbial mat.</title>
        <authorList>
            <person name="Hu C.-J."/>
            <person name="Li W.-J."/>
        </authorList>
    </citation>
    <scope>NUCLEOTIDE SEQUENCE [LARGE SCALE GENOMIC DNA]</scope>
    <source>
        <strain evidence="1 2">SYSU G07232</strain>
    </source>
</reference>
<dbReference type="EMBL" id="JASJEV010000003">
    <property type="protein sequence ID" value="MDJ1157961.1"/>
    <property type="molecule type" value="Genomic_DNA"/>
</dbReference>
<dbReference type="Pfam" id="PF11164">
    <property type="entry name" value="DUF2948"/>
    <property type="match status" value="1"/>
</dbReference>
<comment type="caution">
    <text evidence="1">The sequence shown here is derived from an EMBL/GenBank/DDBJ whole genome shotgun (WGS) entry which is preliminary data.</text>
</comment>
<dbReference type="RefSeq" id="WP_283739949.1">
    <property type="nucleotide sequence ID" value="NZ_JASJEV010000003.1"/>
</dbReference>
<dbReference type="InterPro" id="IPR021335">
    <property type="entry name" value="DUF2948"/>
</dbReference>
<gene>
    <name evidence="1" type="ORF">QNA08_06905</name>
</gene>
<dbReference type="Proteomes" id="UP001321492">
    <property type="component" value="Unassembled WGS sequence"/>
</dbReference>
<evidence type="ECO:0000313" key="1">
    <source>
        <dbReference type="EMBL" id="MDJ1157961.1"/>
    </source>
</evidence>
<accession>A0ABT7AH42</accession>